<dbReference type="SUPFAM" id="SSF56784">
    <property type="entry name" value="HAD-like"/>
    <property type="match status" value="1"/>
</dbReference>
<dbReference type="InterPro" id="IPR006439">
    <property type="entry name" value="HAD-SF_hydro_IA"/>
</dbReference>
<gene>
    <name evidence="1" type="ORF">SAMN04488045_0731</name>
</gene>
<name>A0A1H5TT31_9RHOB</name>
<dbReference type="Proteomes" id="UP000236752">
    <property type="component" value="Unassembled WGS sequence"/>
</dbReference>
<dbReference type="AlphaFoldDB" id="A0A1H5TT31"/>
<dbReference type="OrthoDB" id="9793014at2"/>
<organism evidence="1 2">
    <name type="scientific">Thalassococcus halodurans</name>
    <dbReference type="NCBI Taxonomy" id="373675"/>
    <lineage>
        <taxon>Bacteria</taxon>
        <taxon>Pseudomonadati</taxon>
        <taxon>Pseudomonadota</taxon>
        <taxon>Alphaproteobacteria</taxon>
        <taxon>Rhodobacterales</taxon>
        <taxon>Roseobacteraceae</taxon>
        <taxon>Thalassococcus</taxon>
    </lineage>
</organism>
<dbReference type="GO" id="GO:0005829">
    <property type="term" value="C:cytosol"/>
    <property type="evidence" value="ECO:0007669"/>
    <property type="project" value="TreeGrafter"/>
</dbReference>
<dbReference type="RefSeq" id="WP_103909080.1">
    <property type="nucleotide sequence ID" value="NZ_FNUZ01000001.1"/>
</dbReference>
<dbReference type="InterPro" id="IPR041492">
    <property type="entry name" value="HAD_2"/>
</dbReference>
<reference evidence="1 2" key="1">
    <citation type="submission" date="2016-10" db="EMBL/GenBank/DDBJ databases">
        <authorList>
            <person name="de Groot N.N."/>
        </authorList>
    </citation>
    <scope>NUCLEOTIDE SEQUENCE [LARGE SCALE GENOMIC DNA]</scope>
    <source>
        <strain evidence="1 2">DSM 26915</strain>
    </source>
</reference>
<accession>A0A1H5TT31</accession>
<dbReference type="GO" id="GO:0008967">
    <property type="term" value="F:phosphoglycolate phosphatase activity"/>
    <property type="evidence" value="ECO:0007669"/>
    <property type="project" value="TreeGrafter"/>
</dbReference>
<dbReference type="InterPro" id="IPR050155">
    <property type="entry name" value="HAD-like_hydrolase_sf"/>
</dbReference>
<dbReference type="Pfam" id="PF13419">
    <property type="entry name" value="HAD_2"/>
    <property type="match status" value="1"/>
</dbReference>
<dbReference type="EMBL" id="FNUZ01000001">
    <property type="protein sequence ID" value="SEF65985.1"/>
    <property type="molecule type" value="Genomic_DNA"/>
</dbReference>
<keyword evidence="2" id="KW-1185">Reference proteome</keyword>
<evidence type="ECO:0000313" key="1">
    <source>
        <dbReference type="EMBL" id="SEF65985.1"/>
    </source>
</evidence>
<dbReference type="GO" id="GO:0006281">
    <property type="term" value="P:DNA repair"/>
    <property type="evidence" value="ECO:0007669"/>
    <property type="project" value="TreeGrafter"/>
</dbReference>
<dbReference type="InterPro" id="IPR023214">
    <property type="entry name" value="HAD_sf"/>
</dbReference>
<evidence type="ECO:0000313" key="2">
    <source>
        <dbReference type="Proteomes" id="UP000236752"/>
    </source>
</evidence>
<dbReference type="SFLD" id="SFLDS00003">
    <property type="entry name" value="Haloacid_Dehalogenase"/>
    <property type="match status" value="1"/>
</dbReference>
<dbReference type="InterPro" id="IPR036412">
    <property type="entry name" value="HAD-like_sf"/>
</dbReference>
<sequence>MTMDLRLVIFDVDGTLVDSQADILASMTAAFGAIGLDVPERQTVLGIVGLSLDRAIRALAPDVDDASISTAVEAYKTEYQRLRATGGTQKSSPLYDGIRDVLDTLHGQPEVLLGVATGKSRRGLVSLMDGHQMGHLFVTQQCADDHPSKPHPSMVMTALAETGVAPEQAVMIGDTSFDMDMAKAAGVAALGVTWGYHSPASLSAADRIAARVQDLPELVHAIWSDRT</sequence>
<proteinExistence type="predicted"/>
<protein>
    <submittedName>
        <fullName evidence="1">Phosphoglycolate phosphatase</fullName>
    </submittedName>
</protein>
<dbReference type="Gene3D" id="1.10.150.240">
    <property type="entry name" value="Putative phosphatase, domain 2"/>
    <property type="match status" value="1"/>
</dbReference>
<dbReference type="PANTHER" id="PTHR43434:SF24">
    <property type="entry name" value="HYDROLASE-RELATED"/>
    <property type="match status" value="1"/>
</dbReference>
<dbReference type="Gene3D" id="3.40.50.1000">
    <property type="entry name" value="HAD superfamily/HAD-like"/>
    <property type="match status" value="1"/>
</dbReference>
<dbReference type="InterPro" id="IPR023198">
    <property type="entry name" value="PGP-like_dom2"/>
</dbReference>
<dbReference type="NCBIfam" id="TIGR01549">
    <property type="entry name" value="HAD-SF-IA-v1"/>
    <property type="match status" value="1"/>
</dbReference>
<dbReference type="SFLD" id="SFLDG01129">
    <property type="entry name" value="C1.5:_HAD__Beta-PGM__Phosphata"/>
    <property type="match status" value="1"/>
</dbReference>
<dbReference type="PANTHER" id="PTHR43434">
    <property type="entry name" value="PHOSPHOGLYCOLATE PHOSPHATASE"/>
    <property type="match status" value="1"/>
</dbReference>